<keyword evidence="2" id="KW-0067">ATP-binding</keyword>
<evidence type="ECO:0000313" key="6">
    <source>
        <dbReference type="Proteomes" id="UP000563094"/>
    </source>
</evidence>
<dbReference type="RefSeq" id="WP_182512720.1">
    <property type="nucleotide sequence ID" value="NZ_JACJIQ010000006.1"/>
</dbReference>
<keyword evidence="1" id="KW-0547">Nucleotide-binding</keyword>
<dbReference type="PROSITE" id="PS51192">
    <property type="entry name" value="HELICASE_ATP_BIND_1"/>
    <property type="match status" value="1"/>
</dbReference>
<comment type="caution">
    <text evidence="5">The sequence shown here is derived from an EMBL/GenBank/DDBJ whole genome shotgun (WGS) entry which is preliminary data.</text>
</comment>
<dbReference type="PROSITE" id="PS51194">
    <property type="entry name" value="HELICASE_CTER"/>
    <property type="match status" value="1"/>
</dbReference>
<organism evidence="5 6">
    <name type="scientific">Rufibacter quisquiliarum</name>
    <dbReference type="NCBI Taxonomy" id="1549639"/>
    <lineage>
        <taxon>Bacteria</taxon>
        <taxon>Pseudomonadati</taxon>
        <taxon>Bacteroidota</taxon>
        <taxon>Cytophagia</taxon>
        <taxon>Cytophagales</taxon>
        <taxon>Hymenobacteraceae</taxon>
        <taxon>Rufibacter</taxon>
    </lineage>
</organism>
<dbReference type="Proteomes" id="UP000563094">
    <property type="component" value="Unassembled WGS sequence"/>
</dbReference>
<evidence type="ECO:0000259" key="4">
    <source>
        <dbReference type="PROSITE" id="PS51194"/>
    </source>
</evidence>
<dbReference type="InterPro" id="IPR001650">
    <property type="entry name" value="Helicase_C-like"/>
</dbReference>
<evidence type="ECO:0000259" key="3">
    <source>
        <dbReference type="PROSITE" id="PS51192"/>
    </source>
</evidence>
<dbReference type="InterPro" id="IPR027417">
    <property type="entry name" value="P-loop_NTPase"/>
</dbReference>
<keyword evidence="5" id="KW-0378">Hydrolase</keyword>
<gene>
    <name evidence="5" type="ORF">FHS90_001786</name>
</gene>
<dbReference type="PANTHER" id="PTHR47962:SF5">
    <property type="entry name" value="ATP-DEPENDENT HELICASE LHR-RELATED"/>
    <property type="match status" value="1"/>
</dbReference>
<accession>A0A839GNF3</accession>
<evidence type="ECO:0000313" key="5">
    <source>
        <dbReference type="EMBL" id="MBA9077075.1"/>
    </source>
</evidence>
<sequence>MAYELLSEPIRRYVRDKRWESLRPIQAAAIQHILSSEANFILASRTASGKTEAAFLPILSKVNFREPGVQVLYISPLIALINDQFHRVEELCAYLNVKVTKWHGEASRAAKKKLLQSPQGIVLITPESLEAMFVNAPYSVKAMFAHLKYVVIDEIHSFLGTDRGIHLKSILSRLDGVNQAGFRVVGLSATIGDYQEVKNFTGDASNTKVLRDNSSKEMVTSFFYHKASTQELPLDLMKDLYKQTYNHKVLIFPNSRGRAEEIAVKLKKISGKTNGHPFYFSHHSSVDKEVREYVEDFAKNNQRHNFCIACTSTLELGIDIGSVDKVVQVDATQSIASLIQRVGRSGRRNGEKSELLLYATDPWSLLQSLACWKLYQEGYIESAPVAQRPYDILLHQLLSTVKELSGCTKTQLTQRLTSNYAFAGIEEGDIQKITQELVQQDFLEELGQEVIIGVEGERTVNSRDFYSVFKTEPYFKVVHAGKAVGEIPLTPQVTEDENLLLAAQIWKIKFVDMSAKRIEVMPTKDGKKPLFFGSGGLVDGRIREKMLHLLFSGEEFPELDEAGKATLNEMRQDFNVFPLVEPVIERPLLEKDGSITLYTFQGTKVNRSLSFLIGCVGLETGYNEQSSSFTLSIKKELISDLIEQLLLFIDDVDFHLEQALMENDSLLDFSKWGTMLPLKYKTMILKERYYDFGEARRFLQSVKLVTNQIMNTTE</sequence>
<dbReference type="AlphaFoldDB" id="A0A839GNF3"/>
<dbReference type="PANTHER" id="PTHR47962">
    <property type="entry name" value="ATP-DEPENDENT HELICASE LHR-RELATED-RELATED"/>
    <property type="match status" value="1"/>
</dbReference>
<dbReference type="GO" id="GO:0003677">
    <property type="term" value="F:DNA binding"/>
    <property type="evidence" value="ECO:0007669"/>
    <property type="project" value="TreeGrafter"/>
</dbReference>
<feature type="domain" description="Helicase C-terminal" evidence="4">
    <location>
        <begin position="236"/>
        <end position="391"/>
    </location>
</feature>
<dbReference type="SMART" id="SM00490">
    <property type="entry name" value="HELICc"/>
    <property type="match status" value="1"/>
</dbReference>
<dbReference type="GO" id="GO:0004386">
    <property type="term" value="F:helicase activity"/>
    <property type="evidence" value="ECO:0007669"/>
    <property type="project" value="UniProtKB-KW"/>
</dbReference>
<evidence type="ECO:0000256" key="2">
    <source>
        <dbReference type="ARBA" id="ARBA00022840"/>
    </source>
</evidence>
<dbReference type="SUPFAM" id="SSF52540">
    <property type="entry name" value="P-loop containing nucleoside triphosphate hydrolases"/>
    <property type="match status" value="1"/>
</dbReference>
<dbReference type="GO" id="GO:0005524">
    <property type="term" value="F:ATP binding"/>
    <property type="evidence" value="ECO:0007669"/>
    <property type="project" value="UniProtKB-KW"/>
</dbReference>
<feature type="domain" description="Helicase ATP-binding" evidence="3">
    <location>
        <begin position="31"/>
        <end position="209"/>
    </location>
</feature>
<evidence type="ECO:0000256" key="1">
    <source>
        <dbReference type="ARBA" id="ARBA00022741"/>
    </source>
</evidence>
<keyword evidence="5" id="KW-0347">Helicase</keyword>
<protein>
    <submittedName>
        <fullName evidence="5">ATP-dependent Lhr-like helicase</fullName>
        <ecNumber evidence="5">3.6.4.-</ecNumber>
    </submittedName>
</protein>
<keyword evidence="6" id="KW-1185">Reference proteome</keyword>
<dbReference type="InterPro" id="IPR011545">
    <property type="entry name" value="DEAD/DEAH_box_helicase_dom"/>
</dbReference>
<dbReference type="InterPro" id="IPR014001">
    <property type="entry name" value="Helicase_ATP-bd"/>
</dbReference>
<dbReference type="Pfam" id="PF00270">
    <property type="entry name" value="DEAD"/>
    <property type="match status" value="1"/>
</dbReference>
<dbReference type="Pfam" id="PF00271">
    <property type="entry name" value="Helicase_C"/>
    <property type="match status" value="1"/>
</dbReference>
<dbReference type="EMBL" id="JACJIQ010000006">
    <property type="protein sequence ID" value="MBA9077075.1"/>
    <property type="molecule type" value="Genomic_DNA"/>
</dbReference>
<name>A0A839GNF3_9BACT</name>
<dbReference type="SMART" id="SM00487">
    <property type="entry name" value="DEXDc"/>
    <property type="match status" value="1"/>
</dbReference>
<dbReference type="EC" id="3.6.4.-" evidence="5"/>
<dbReference type="InterPro" id="IPR052511">
    <property type="entry name" value="ATP-dep_Helicase"/>
</dbReference>
<proteinExistence type="predicted"/>
<dbReference type="Gene3D" id="3.40.50.300">
    <property type="entry name" value="P-loop containing nucleotide triphosphate hydrolases"/>
    <property type="match status" value="2"/>
</dbReference>
<reference evidence="5 6" key="1">
    <citation type="submission" date="2020-08" db="EMBL/GenBank/DDBJ databases">
        <title>Genomic Encyclopedia of Type Strains, Phase IV (KMG-IV): sequencing the most valuable type-strain genomes for metagenomic binning, comparative biology and taxonomic classification.</title>
        <authorList>
            <person name="Goeker M."/>
        </authorList>
    </citation>
    <scope>NUCLEOTIDE SEQUENCE [LARGE SCALE GENOMIC DNA]</scope>
    <source>
        <strain evidence="5 6">DSM 29854</strain>
    </source>
</reference>
<dbReference type="GO" id="GO:0016887">
    <property type="term" value="F:ATP hydrolysis activity"/>
    <property type="evidence" value="ECO:0007669"/>
    <property type="project" value="TreeGrafter"/>
</dbReference>